<name>A0ABU1MV86_9CAUL</name>
<feature type="chain" id="PRO_5045920279" evidence="1">
    <location>
        <begin position="17"/>
        <end position="129"/>
    </location>
</feature>
<gene>
    <name evidence="2" type="ORF">J2800_000811</name>
</gene>
<organism evidence="2 3">
    <name type="scientific">Caulobacter rhizosphaerae</name>
    <dbReference type="NCBI Taxonomy" id="2010972"/>
    <lineage>
        <taxon>Bacteria</taxon>
        <taxon>Pseudomonadati</taxon>
        <taxon>Pseudomonadota</taxon>
        <taxon>Alphaproteobacteria</taxon>
        <taxon>Caulobacterales</taxon>
        <taxon>Caulobacteraceae</taxon>
        <taxon>Caulobacter</taxon>
    </lineage>
</organism>
<protein>
    <submittedName>
        <fullName evidence="2">Uncharacterized protein</fullName>
    </submittedName>
</protein>
<sequence length="129" mass="13872">MAIGLMCAALASPSLAQAPRLPLPVGETQSPTWEQVKNLYRCEDREVGLELLGQDGKVELSRYTIDGRAISEDQRVRINLRLAALGRLGDVSLSRGKGFEPFSIGGDSPRGPHSPARVNLRVVGGHLAD</sequence>
<evidence type="ECO:0000313" key="3">
    <source>
        <dbReference type="Proteomes" id="UP001262754"/>
    </source>
</evidence>
<reference evidence="2 3" key="1">
    <citation type="submission" date="2023-07" db="EMBL/GenBank/DDBJ databases">
        <title>Sorghum-associated microbial communities from plants grown in Nebraska, USA.</title>
        <authorList>
            <person name="Schachtman D."/>
        </authorList>
    </citation>
    <scope>NUCLEOTIDE SEQUENCE [LARGE SCALE GENOMIC DNA]</scope>
    <source>
        <strain evidence="2 3">DS2154</strain>
    </source>
</reference>
<dbReference type="Proteomes" id="UP001262754">
    <property type="component" value="Unassembled WGS sequence"/>
</dbReference>
<evidence type="ECO:0000256" key="1">
    <source>
        <dbReference type="SAM" id="SignalP"/>
    </source>
</evidence>
<feature type="signal peptide" evidence="1">
    <location>
        <begin position="1"/>
        <end position="16"/>
    </location>
</feature>
<keyword evidence="1" id="KW-0732">Signal</keyword>
<evidence type="ECO:0000313" key="2">
    <source>
        <dbReference type="EMBL" id="MDR6530087.1"/>
    </source>
</evidence>
<accession>A0ABU1MV86</accession>
<dbReference type="RefSeq" id="WP_310029342.1">
    <property type="nucleotide sequence ID" value="NZ_JAVDRL010000002.1"/>
</dbReference>
<dbReference type="EMBL" id="JAVDRL010000002">
    <property type="protein sequence ID" value="MDR6530087.1"/>
    <property type="molecule type" value="Genomic_DNA"/>
</dbReference>
<proteinExistence type="predicted"/>
<keyword evidence="3" id="KW-1185">Reference proteome</keyword>
<comment type="caution">
    <text evidence="2">The sequence shown here is derived from an EMBL/GenBank/DDBJ whole genome shotgun (WGS) entry which is preliminary data.</text>
</comment>